<reference evidence="1 2" key="1">
    <citation type="journal article" date="2019" name="Sci. Rep.">
        <title>Comparative genomics of chytrid fungi reveal insights into the obligate biotrophic and pathogenic lifestyle of Synchytrium endobioticum.</title>
        <authorList>
            <person name="van de Vossenberg B.T.L.H."/>
            <person name="Warris S."/>
            <person name="Nguyen H.D.T."/>
            <person name="van Gent-Pelzer M.P.E."/>
            <person name="Joly D.L."/>
            <person name="van de Geest H.C."/>
            <person name="Bonants P.J.M."/>
            <person name="Smith D.S."/>
            <person name="Levesque C.A."/>
            <person name="van der Lee T.A.J."/>
        </authorList>
    </citation>
    <scope>NUCLEOTIDE SEQUENCE [LARGE SCALE GENOMIC DNA]</scope>
    <source>
        <strain evidence="1 2">CBS 809.83</strain>
    </source>
</reference>
<keyword evidence="2" id="KW-1185">Reference proteome</keyword>
<proteinExistence type="predicted"/>
<name>A0A507E3E0_9FUNG</name>
<dbReference type="EMBL" id="QEAQ01000034">
    <property type="protein sequence ID" value="TPX58583.1"/>
    <property type="molecule type" value="Genomic_DNA"/>
</dbReference>
<evidence type="ECO:0008006" key="3">
    <source>
        <dbReference type="Google" id="ProtNLM"/>
    </source>
</evidence>
<gene>
    <name evidence="1" type="ORF">PhCBS80983_g03017</name>
</gene>
<dbReference type="AlphaFoldDB" id="A0A507E3E0"/>
<dbReference type="Proteomes" id="UP000318582">
    <property type="component" value="Unassembled WGS sequence"/>
</dbReference>
<sequence length="85" mass="9612">MRVFSHLKANPPLVLLAGAVGFGLSAAAFIGTHILKNDPTVVLRRKKDDPYPWIHVTPDQNLKLYSVNRKFEKREGHLSSKVYQD</sequence>
<dbReference type="InterPro" id="IPR010530">
    <property type="entry name" value="B12D"/>
</dbReference>
<accession>A0A507E3E0</accession>
<dbReference type="Pfam" id="PF06522">
    <property type="entry name" value="B12D"/>
    <property type="match status" value="1"/>
</dbReference>
<evidence type="ECO:0000313" key="2">
    <source>
        <dbReference type="Proteomes" id="UP000318582"/>
    </source>
</evidence>
<comment type="caution">
    <text evidence="1">The sequence shown here is derived from an EMBL/GenBank/DDBJ whole genome shotgun (WGS) entry which is preliminary data.</text>
</comment>
<organism evidence="1 2">
    <name type="scientific">Powellomyces hirtus</name>
    <dbReference type="NCBI Taxonomy" id="109895"/>
    <lineage>
        <taxon>Eukaryota</taxon>
        <taxon>Fungi</taxon>
        <taxon>Fungi incertae sedis</taxon>
        <taxon>Chytridiomycota</taxon>
        <taxon>Chytridiomycota incertae sedis</taxon>
        <taxon>Chytridiomycetes</taxon>
        <taxon>Spizellomycetales</taxon>
        <taxon>Powellomycetaceae</taxon>
        <taxon>Powellomyces</taxon>
    </lineage>
</organism>
<evidence type="ECO:0000313" key="1">
    <source>
        <dbReference type="EMBL" id="TPX58583.1"/>
    </source>
</evidence>
<dbReference type="PANTHER" id="PTHR14256:SF1">
    <property type="entry name" value="GEO09626P1"/>
    <property type="match status" value="1"/>
</dbReference>
<dbReference type="PANTHER" id="PTHR14256">
    <property type="entry name" value="NADH-UBIQUINONE OXIDOREDUCTASE MLRQ SUBUNIT"/>
    <property type="match status" value="1"/>
</dbReference>
<protein>
    <recommendedName>
        <fullName evidence="3">NADH dehydrogenase [ubiquinone] 1 alpha subcomplex subunit 4</fullName>
    </recommendedName>
</protein>